<dbReference type="GO" id="GO:0006310">
    <property type="term" value="P:DNA recombination"/>
    <property type="evidence" value="ECO:0007669"/>
    <property type="project" value="UniProtKB-KW"/>
</dbReference>
<evidence type="ECO:0000256" key="4">
    <source>
        <dbReference type="ARBA" id="ARBA00023172"/>
    </source>
</evidence>
<dbReference type="RefSeq" id="WP_075149018.1">
    <property type="nucleotide sequence ID" value="NZ_CP018839.1"/>
</dbReference>
<protein>
    <submittedName>
        <fullName evidence="5">Integrase</fullName>
    </submittedName>
</protein>
<dbReference type="OrthoDB" id="662444at2"/>
<sequence>MRPRKNDRHLPSCVYQKHGAFWLVKHGKWIRLGADFSEAMEEYARRMKQKMGGMAQLIEDALPSILKDKAPSTVKKYRTTARFLQEAFADFAPHQVKQSDVAALRRHLIGQATICNRTLSVLRMVFDVALEDCIVDFNPCTGIKTVKQPKRERRVEPWEFDAIKAQAGPLLAVVIDLCYLTGQRIGDVLKIARADLRDEGVYVVQQKTKARVLIRWNPDLRAAVERAKALHKNVAGMYLLGTKPPVYNTIWQQYKKAREAAGIPDVVLHDLRAMSGTEAEAQGADPQKLLGHTDRKMTERYLRDKKITQAEGPSFRQSKTNRG</sequence>
<dbReference type="PANTHER" id="PTHR30349">
    <property type="entry name" value="PHAGE INTEGRASE-RELATED"/>
    <property type="match status" value="1"/>
</dbReference>
<dbReference type="GO" id="GO:0015074">
    <property type="term" value="P:DNA integration"/>
    <property type="evidence" value="ECO:0007669"/>
    <property type="project" value="UniProtKB-KW"/>
</dbReference>
<evidence type="ECO:0000256" key="2">
    <source>
        <dbReference type="ARBA" id="ARBA00022908"/>
    </source>
</evidence>
<dbReference type="InterPro" id="IPR002104">
    <property type="entry name" value="Integrase_catalytic"/>
</dbReference>
<dbReference type="Gene3D" id="1.10.443.10">
    <property type="entry name" value="Intergrase catalytic core"/>
    <property type="match status" value="1"/>
</dbReference>
<keyword evidence="6" id="KW-1185">Reference proteome</keyword>
<evidence type="ECO:0000256" key="1">
    <source>
        <dbReference type="ARBA" id="ARBA00008857"/>
    </source>
</evidence>
<accession>A0A1H5Z2X2</accession>
<dbReference type="InterPro" id="IPR010998">
    <property type="entry name" value="Integrase_recombinase_N"/>
</dbReference>
<evidence type="ECO:0000313" key="6">
    <source>
        <dbReference type="Proteomes" id="UP000185739"/>
    </source>
</evidence>
<dbReference type="Proteomes" id="UP000185739">
    <property type="component" value="Chromosome"/>
</dbReference>
<keyword evidence="4" id="KW-0233">DNA recombination</keyword>
<evidence type="ECO:0000313" key="5">
    <source>
        <dbReference type="EMBL" id="APR05680.1"/>
    </source>
</evidence>
<dbReference type="Pfam" id="PF00589">
    <property type="entry name" value="Phage_integrase"/>
    <property type="match status" value="1"/>
</dbReference>
<proteinExistence type="inferred from homology"/>
<dbReference type="PANTHER" id="PTHR30349:SF41">
    <property type="entry name" value="INTEGRASE_RECOMBINASE PROTEIN MJ0367-RELATED"/>
    <property type="match status" value="1"/>
</dbReference>
<gene>
    <name evidence="5" type="ORF">Tchl_2857</name>
</gene>
<dbReference type="InterPro" id="IPR050090">
    <property type="entry name" value="Tyrosine_recombinase_XerCD"/>
</dbReference>
<dbReference type="InterPro" id="IPR011010">
    <property type="entry name" value="DNA_brk_join_enz"/>
</dbReference>
<dbReference type="AlphaFoldDB" id="A0A1H5Z2X2"/>
<keyword evidence="3" id="KW-0238">DNA-binding</keyword>
<dbReference type="STRING" id="96773.Tchl_2857"/>
<dbReference type="InterPro" id="IPR044068">
    <property type="entry name" value="CB"/>
</dbReference>
<reference evidence="5 6" key="1">
    <citation type="submission" date="2016-12" db="EMBL/GenBank/DDBJ databases">
        <title>Complete genome sequence of Thauera chlorobenzoica, a Betaproteobacterium degrading haloaromatics anaerobically to CO2 and halides.</title>
        <authorList>
            <person name="Goris T."/>
            <person name="Mergelsberg M."/>
            <person name="Boll M."/>
        </authorList>
    </citation>
    <scope>NUCLEOTIDE SEQUENCE [LARGE SCALE GENOMIC DNA]</scope>
    <source>
        <strain evidence="5 6">3CB1</strain>
    </source>
</reference>
<dbReference type="InterPro" id="IPR013762">
    <property type="entry name" value="Integrase-like_cat_sf"/>
</dbReference>
<evidence type="ECO:0000256" key="3">
    <source>
        <dbReference type="ARBA" id="ARBA00023125"/>
    </source>
</evidence>
<organism evidence="5 6">
    <name type="scientific">Thauera chlorobenzoica</name>
    <dbReference type="NCBI Taxonomy" id="96773"/>
    <lineage>
        <taxon>Bacteria</taxon>
        <taxon>Pseudomonadati</taxon>
        <taxon>Pseudomonadota</taxon>
        <taxon>Betaproteobacteria</taxon>
        <taxon>Rhodocyclales</taxon>
        <taxon>Zoogloeaceae</taxon>
        <taxon>Thauera</taxon>
    </lineage>
</organism>
<dbReference type="SUPFAM" id="SSF56349">
    <property type="entry name" value="DNA breaking-rejoining enzymes"/>
    <property type="match status" value="1"/>
</dbReference>
<dbReference type="KEGG" id="tcl:Tchl_2857"/>
<dbReference type="Gene3D" id="1.10.150.130">
    <property type="match status" value="1"/>
</dbReference>
<name>A0A1H5Z2X2_9RHOO</name>
<comment type="similarity">
    <text evidence="1">Belongs to the 'phage' integrase family.</text>
</comment>
<dbReference type="EMBL" id="CP018839">
    <property type="protein sequence ID" value="APR05680.1"/>
    <property type="molecule type" value="Genomic_DNA"/>
</dbReference>
<dbReference type="GO" id="GO:0003677">
    <property type="term" value="F:DNA binding"/>
    <property type="evidence" value="ECO:0007669"/>
    <property type="project" value="UniProtKB-UniRule"/>
</dbReference>
<keyword evidence="2" id="KW-0229">DNA integration</keyword>
<dbReference type="PROSITE" id="PS51900">
    <property type="entry name" value="CB"/>
    <property type="match status" value="1"/>
</dbReference>